<evidence type="ECO:0000313" key="5">
    <source>
        <dbReference type="Proteomes" id="UP000231962"/>
    </source>
</evidence>
<evidence type="ECO:0000313" key="3">
    <source>
        <dbReference type="EMBL" id="PJZ70689.1"/>
    </source>
</evidence>
<dbReference type="PANTHER" id="PTHR30273">
    <property type="entry name" value="PERIPLASMIC SIGNAL SENSOR AND SIGMA FACTOR ACTIVATOR FECR-RELATED"/>
    <property type="match status" value="1"/>
</dbReference>
<keyword evidence="1" id="KW-0472">Membrane</keyword>
<name>A0A2M9ZPK1_9LEPT</name>
<dbReference type="Pfam" id="PF04773">
    <property type="entry name" value="FecR"/>
    <property type="match status" value="1"/>
</dbReference>
<accession>A0A2M9ZPK1</accession>
<feature type="transmembrane region" description="Helical" evidence="1">
    <location>
        <begin position="69"/>
        <end position="89"/>
    </location>
</feature>
<evidence type="ECO:0000256" key="1">
    <source>
        <dbReference type="SAM" id="Phobius"/>
    </source>
</evidence>
<dbReference type="GO" id="GO:0016989">
    <property type="term" value="F:sigma factor antagonist activity"/>
    <property type="evidence" value="ECO:0007669"/>
    <property type="project" value="TreeGrafter"/>
</dbReference>
<feature type="domain" description="FecR protein" evidence="2">
    <location>
        <begin position="135"/>
        <end position="226"/>
    </location>
</feature>
<dbReference type="EMBL" id="NPDY01000002">
    <property type="protein sequence ID" value="PJZ70689.1"/>
    <property type="molecule type" value="Genomic_DNA"/>
</dbReference>
<dbReference type="Gene3D" id="2.60.120.1440">
    <property type="match status" value="1"/>
</dbReference>
<evidence type="ECO:0000313" key="4">
    <source>
        <dbReference type="EMBL" id="PJZ73899.1"/>
    </source>
</evidence>
<sequence>MDKDLEKKIQDALEGKANDLTPTVDVLGSLLAKPWVELDSGVKASQFEKLFSDAQVDSKSKLLSFRSPYLYWVAAAAAVILVFPVYFLMKEKAPVLEPSGIVIQEIQGRAFLSSSDSSHKVALNLGESVALGQSVSTDADSVLRISVSKGIGLLLSPNTDLEIVKEGKDSFRLKNGNLLVHLHKNLKKEEFQILTEMGKIEVRGTKFSVSANPESGVEVSVLEGRVAVLKEGETDKGEQVLEPGQKIKLGSKGFQRSFLRDQELQDLSGKFERLPVEEIPRNKDRSFVSKDELFKEYQRLERVVLTDKTVQDGVIIDMDEQFMYLQTLDKEIQIPREMVQEVIQVR</sequence>
<dbReference type="PANTHER" id="PTHR30273:SF2">
    <property type="entry name" value="PROTEIN FECR"/>
    <property type="match status" value="1"/>
</dbReference>
<comment type="caution">
    <text evidence="4">The sequence shown here is derived from an EMBL/GenBank/DDBJ whole genome shotgun (WGS) entry which is preliminary data.</text>
</comment>
<dbReference type="OrthoDB" id="319159at2"/>
<organism evidence="4 6">
    <name type="scientific">Leptospira perolatii</name>
    <dbReference type="NCBI Taxonomy" id="2023191"/>
    <lineage>
        <taxon>Bacteria</taxon>
        <taxon>Pseudomonadati</taxon>
        <taxon>Spirochaetota</taxon>
        <taxon>Spirochaetia</taxon>
        <taxon>Leptospirales</taxon>
        <taxon>Leptospiraceae</taxon>
        <taxon>Leptospira</taxon>
    </lineage>
</organism>
<keyword evidence="1" id="KW-0812">Transmembrane</keyword>
<evidence type="ECO:0000259" key="2">
    <source>
        <dbReference type="Pfam" id="PF04773"/>
    </source>
</evidence>
<dbReference type="InterPro" id="IPR006860">
    <property type="entry name" value="FecR"/>
</dbReference>
<keyword evidence="5" id="KW-1185">Reference proteome</keyword>
<dbReference type="RefSeq" id="WP_100712695.1">
    <property type="nucleotide sequence ID" value="NZ_NPDY01000002.1"/>
</dbReference>
<dbReference type="EMBL" id="NPDZ01000003">
    <property type="protein sequence ID" value="PJZ73899.1"/>
    <property type="molecule type" value="Genomic_DNA"/>
</dbReference>
<evidence type="ECO:0000313" key="6">
    <source>
        <dbReference type="Proteomes" id="UP000231990"/>
    </source>
</evidence>
<dbReference type="AlphaFoldDB" id="A0A2M9ZPK1"/>
<dbReference type="Proteomes" id="UP000231990">
    <property type="component" value="Unassembled WGS sequence"/>
</dbReference>
<dbReference type="InterPro" id="IPR012373">
    <property type="entry name" value="Ferrdict_sens_TM"/>
</dbReference>
<dbReference type="Proteomes" id="UP000231962">
    <property type="component" value="Unassembled WGS sequence"/>
</dbReference>
<proteinExistence type="predicted"/>
<protein>
    <submittedName>
        <fullName evidence="4">Transcriptional regulator</fullName>
    </submittedName>
</protein>
<keyword evidence="1" id="KW-1133">Transmembrane helix</keyword>
<reference evidence="5 6" key="1">
    <citation type="submission" date="2017-07" db="EMBL/GenBank/DDBJ databases">
        <title>Leptospira spp. isolated from tropical soils.</title>
        <authorList>
            <person name="Thibeaux R."/>
            <person name="Iraola G."/>
            <person name="Ferres I."/>
            <person name="Bierque E."/>
            <person name="Girault D."/>
            <person name="Soupe-Gilbert M.-E."/>
            <person name="Picardeau M."/>
            <person name="Goarant C."/>
        </authorList>
    </citation>
    <scope>NUCLEOTIDE SEQUENCE [LARGE SCALE GENOMIC DNA]</scope>
    <source>
        <strain evidence="4 6">FH1-B-B1</strain>
        <strain evidence="3 5">FH1-B-C1</strain>
    </source>
</reference>
<gene>
    <name evidence="3" type="ORF">CH360_03955</name>
    <name evidence="4" type="ORF">CH373_07095</name>
</gene>